<organism evidence="1 2">
    <name type="scientific">Aspergillus melleus</name>
    <dbReference type="NCBI Taxonomy" id="138277"/>
    <lineage>
        <taxon>Eukaryota</taxon>
        <taxon>Fungi</taxon>
        <taxon>Dikarya</taxon>
        <taxon>Ascomycota</taxon>
        <taxon>Pezizomycotina</taxon>
        <taxon>Eurotiomycetes</taxon>
        <taxon>Eurotiomycetidae</taxon>
        <taxon>Eurotiales</taxon>
        <taxon>Aspergillaceae</taxon>
        <taxon>Aspergillus</taxon>
        <taxon>Aspergillus subgen. Circumdati</taxon>
    </lineage>
</organism>
<reference evidence="1 2" key="1">
    <citation type="journal article" date="2023" name="ACS Omega">
        <title>Identification of the Neoaspergillic Acid Biosynthesis Gene Cluster by Establishing an In Vitro CRISPR-Ribonucleoprotein Genetic System in Aspergillus melleus.</title>
        <authorList>
            <person name="Yuan B."/>
            <person name="Grau M.F."/>
            <person name="Murata R.M."/>
            <person name="Torok T."/>
            <person name="Venkateswaran K."/>
            <person name="Stajich J.E."/>
            <person name="Wang C.C.C."/>
        </authorList>
    </citation>
    <scope>NUCLEOTIDE SEQUENCE [LARGE SCALE GENOMIC DNA]</scope>
    <source>
        <strain evidence="1 2">IMV 1140</strain>
    </source>
</reference>
<dbReference type="EMBL" id="JAOPJF010000019">
    <property type="protein sequence ID" value="KAK1146176.1"/>
    <property type="molecule type" value="Genomic_DNA"/>
</dbReference>
<dbReference type="Proteomes" id="UP001177260">
    <property type="component" value="Unassembled WGS sequence"/>
</dbReference>
<evidence type="ECO:0000313" key="2">
    <source>
        <dbReference type="Proteomes" id="UP001177260"/>
    </source>
</evidence>
<accession>A0ACC3B6P2</accession>
<sequence length="761" mass="84623">MEDPKQMNGNANEMANERLEPIPGPRVLPLVGNLFDLDLSNGLQAILDMAKKYGPIFRITVAGQTQIFAASREMVDEFCDESRFQKVVMGGARIPNVLMLQMKAHPELHTSARIGPTSPIDITEGFTKLTMDTLALCTASFRFNSFYRGSEEHPFVQAINEVLHEADLQSCFPDFINALRIFAARRLKRNMEFMRQVSQDIIQDRQNTSADSNDLLHALLSGRDSVTGKGLTEDQIINNLITFLVAGHETTAGMISFAVYYLLANPDCLRRARQEVDDVIGTDEVKVEHLSKLSYLEAVLKETLRLMPTAPGFSVAPSSPQTVGGKYLIQPGESVIILSAASHRDSSVFGDDADEFKPERMLEEKFNKLPRNSWKPFGNGKRGCIGRAFAWQEAHLIISMLLHNFDIEFDDPSYELRIHETLTIKPEGLLVRTKLREDREYTGLAIQAATNKGRLTQTGAANEPIGGPITILYGSNSGSCKSLAYRLASNASSRGYNQQRILTLDEAVGRLPTDQPVVIVTTSYNGEPTDDGREFVSWVKNVPKRGFAGVSYAVFGCGHRDWIQDFHRVPTLIDERIHKAGAHRLTGRGAADAAISDLYSDLEKWEEDHLWPAIRVKFPAAESSIDLSKLPQAEVHVKQPLRVTLNSRLTGVVVTEAHRLTSPEEPEKRHLEFAIPPESDLSLRPGDHLNILPRNPPRDVERVLSRFQLSPNHLLTVTSFHGGGIPVGTPLTATELFSAYVELAQPATPKVHVRSRIFDLN</sequence>
<keyword evidence="2" id="KW-1185">Reference proteome</keyword>
<protein>
    <submittedName>
        <fullName evidence="1">Uncharacterized protein</fullName>
    </submittedName>
</protein>
<proteinExistence type="predicted"/>
<name>A0ACC3B6P2_9EURO</name>
<evidence type="ECO:0000313" key="1">
    <source>
        <dbReference type="EMBL" id="KAK1146176.1"/>
    </source>
</evidence>
<comment type="caution">
    <text evidence="1">The sequence shown here is derived from an EMBL/GenBank/DDBJ whole genome shotgun (WGS) entry which is preliminary data.</text>
</comment>
<gene>
    <name evidence="1" type="ORF">N8T08_003266</name>
</gene>